<keyword evidence="6" id="KW-1185">Reference proteome</keyword>
<protein>
    <submittedName>
        <fullName evidence="5">TPM domain-containing protein</fullName>
    </submittedName>
</protein>
<keyword evidence="2" id="KW-0812">Transmembrane</keyword>
<evidence type="ECO:0000256" key="3">
    <source>
        <dbReference type="SAM" id="SignalP"/>
    </source>
</evidence>
<keyword evidence="3" id="KW-0732">Signal</keyword>
<dbReference type="AlphaFoldDB" id="A0A923L4K5"/>
<reference evidence="5" key="1">
    <citation type="submission" date="2020-08" db="EMBL/GenBank/DDBJ databases">
        <title>Genome public.</title>
        <authorList>
            <person name="Liu C."/>
            <person name="Sun Q."/>
        </authorList>
    </citation>
    <scope>NUCLEOTIDE SEQUENCE</scope>
    <source>
        <strain evidence="5">BX22</strain>
    </source>
</reference>
<proteinExistence type="predicted"/>
<feature type="chain" id="PRO_5039379260" evidence="3">
    <location>
        <begin position="28"/>
        <end position="259"/>
    </location>
</feature>
<dbReference type="Gene3D" id="3.10.310.50">
    <property type="match status" value="1"/>
</dbReference>
<sequence length="259" mass="29123">MRDIKKVIFPGILFLLFLYSSSFTVFADDSTQRIYDYANLLSDEEVEVLERLADEHSEKRKTDFIIVITEDTDGKTVEQYMADFYDEMAFGYDKPHGSTVILAIDKDNRNFYIASFEGAQKHLNSQRVDLLFNELVPPLSADKYFDAFKTFVETGSRYMRYMPGVNPESIMFDTWFHVIIALLIGGIIVGTMAYNSGGKVTVNERTYTGDFKVLKRKDIFLSKNVTKRKKPSNNNRGGSGGGGGVTRGGSSYTGKGGSF</sequence>
<dbReference type="InterPro" id="IPR007621">
    <property type="entry name" value="TPM_dom"/>
</dbReference>
<dbReference type="RefSeq" id="WP_186869068.1">
    <property type="nucleotide sequence ID" value="NZ_JACOOL010000003.1"/>
</dbReference>
<evidence type="ECO:0000313" key="6">
    <source>
        <dbReference type="Proteomes" id="UP000637359"/>
    </source>
</evidence>
<dbReference type="Proteomes" id="UP000637359">
    <property type="component" value="Unassembled WGS sequence"/>
</dbReference>
<organism evidence="5 6">
    <name type="scientific">Ornithinibacillus hominis</name>
    <dbReference type="NCBI Taxonomy" id="2763055"/>
    <lineage>
        <taxon>Bacteria</taxon>
        <taxon>Bacillati</taxon>
        <taxon>Bacillota</taxon>
        <taxon>Bacilli</taxon>
        <taxon>Bacillales</taxon>
        <taxon>Bacillaceae</taxon>
        <taxon>Ornithinibacillus</taxon>
    </lineage>
</organism>
<dbReference type="Pfam" id="PF04536">
    <property type="entry name" value="TPM_phosphatase"/>
    <property type="match status" value="1"/>
</dbReference>
<feature type="transmembrane region" description="Helical" evidence="2">
    <location>
        <begin position="175"/>
        <end position="195"/>
    </location>
</feature>
<feature type="signal peptide" evidence="3">
    <location>
        <begin position="1"/>
        <end position="27"/>
    </location>
</feature>
<keyword evidence="2" id="KW-1133">Transmembrane helix</keyword>
<feature type="region of interest" description="Disordered" evidence="1">
    <location>
        <begin position="225"/>
        <end position="259"/>
    </location>
</feature>
<evidence type="ECO:0000313" key="5">
    <source>
        <dbReference type="EMBL" id="MBC5636360.1"/>
    </source>
</evidence>
<evidence type="ECO:0000256" key="1">
    <source>
        <dbReference type="SAM" id="MobiDB-lite"/>
    </source>
</evidence>
<keyword evidence="2" id="KW-0472">Membrane</keyword>
<gene>
    <name evidence="5" type="ORF">H8S33_05895</name>
</gene>
<dbReference type="EMBL" id="JACOOL010000003">
    <property type="protein sequence ID" value="MBC5636360.1"/>
    <property type="molecule type" value="Genomic_DNA"/>
</dbReference>
<evidence type="ECO:0000256" key="2">
    <source>
        <dbReference type="SAM" id="Phobius"/>
    </source>
</evidence>
<name>A0A923L4K5_9BACI</name>
<feature type="compositionally biased region" description="Gly residues" evidence="1">
    <location>
        <begin position="237"/>
        <end position="247"/>
    </location>
</feature>
<evidence type="ECO:0000259" key="4">
    <source>
        <dbReference type="Pfam" id="PF04536"/>
    </source>
</evidence>
<accession>A0A923L4K5</accession>
<feature type="domain" description="TPM" evidence="4">
    <location>
        <begin position="34"/>
        <end position="153"/>
    </location>
</feature>
<comment type="caution">
    <text evidence="5">The sequence shown here is derived from an EMBL/GenBank/DDBJ whole genome shotgun (WGS) entry which is preliminary data.</text>
</comment>